<evidence type="ECO:0000256" key="5">
    <source>
        <dbReference type="ARBA" id="ARBA00022490"/>
    </source>
</evidence>
<comment type="subunit">
    <text evidence="3 16">Monomer.</text>
</comment>
<dbReference type="GO" id="GO:0003684">
    <property type="term" value="F:damaged DNA binding"/>
    <property type="evidence" value="ECO:0007669"/>
    <property type="project" value="InterPro"/>
</dbReference>
<feature type="site" description="Substrate discrimination" evidence="16">
    <location>
        <position position="15"/>
    </location>
</feature>
<sequence length="362" mass="40571">MLYRKIIHIDMDAFYASVEQRDNPELRGKPVAVGHADERGVVAAASYEARRYGVHSAMSSVKAMRICPDLIFIEGRMNVYKEVSRQIHAIFRDYTDLIEPLSLDEAFLDVTVNKPGIELAVDIAVELKRRIKEELGLVASAGVSFNKFLAKIASDYRKPDGLCTIHPSQALDFIAKLPVESFWGVGRVTAMKMHAMGIYNGLQLRSYSKEGLIAKFGKIGAVYYDFARGIDNRPVVVERDRKSVGCEHTLERDISRRSLVAVNLYQVVIDLVGRLARSGFRGNTLTLKIKFHDFSQISRSRTVSHTLLTKKQILPLAKELLSAVDYESRPIRLIGLSVSNPFSQDGKKRVAVQLSLDFPDTV</sequence>
<protein>
    <recommendedName>
        <fullName evidence="16">DNA polymerase IV</fullName>
        <shortName evidence="16">Pol IV</shortName>
        <ecNumber evidence="16">2.7.7.7</ecNumber>
    </recommendedName>
</protein>
<dbReference type="GO" id="GO:0009432">
    <property type="term" value="P:SOS response"/>
    <property type="evidence" value="ECO:0007669"/>
    <property type="project" value="UniProtKB-ARBA"/>
</dbReference>
<dbReference type="Proteomes" id="UP000823598">
    <property type="component" value="Unassembled WGS sequence"/>
</dbReference>
<comment type="catalytic activity">
    <reaction evidence="15 16">
        <text>DNA(n) + a 2'-deoxyribonucleoside 5'-triphosphate = DNA(n+1) + diphosphate</text>
        <dbReference type="Rhea" id="RHEA:22508"/>
        <dbReference type="Rhea" id="RHEA-COMP:17339"/>
        <dbReference type="Rhea" id="RHEA-COMP:17340"/>
        <dbReference type="ChEBI" id="CHEBI:33019"/>
        <dbReference type="ChEBI" id="CHEBI:61560"/>
        <dbReference type="ChEBI" id="CHEBI:173112"/>
        <dbReference type="EC" id="2.7.7.7"/>
    </reaction>
</comment>
<evidence type="ECO:0000256" key="14">
    <source>
        <dbReference type="ARBA" id="ARBA00023204"/>
    </source>
</evidence>
<keyword evidence="8 16" id="KW-0235">DNA replication</keyword>
<dbReference type="InterPro" id="IPR001126">
    <property type="entry name" value="UmuC"/>
</dbReference>
<comment type="subcellular location">
    <subcellularLocation>
        <location evidence="1 16">Cytoplasm</location>
    </subcellularLocation>
</comment>
<dbReference type="GO" id="GO:0006261">
    <property type="term" value="P:DNA-templated DNA replication"/>
    <property type="evidence" value="ECO:0007669"/>
    <property type="project" value="UniProtKB-UniRule"/>
</dbReference>
<dbReference type="InterPro" id="IPR017961">
    <property type="entry name" value="DNA_pol_Y-fam_little_finger"/>
</dbReference>
<keyword evidence="11 16" id="KW-0460">Magnesium</keyword>
<evidence type="ECO:0000256" key="9">
    <source>
        <dbReference type="ARBA" id="ARBA00022723"/>
    </source>
</evidence>
<dbReference type="GO" id="GO:0005829">
    <property type="term" value="C:cytosol"/>
    <property type="evidence" value="ECO:0007669"/>
    <property type="project" value="TreeGrafter"/>
</dbReference>
<dbReference type="InterPro" id="IPR050116">
    <property type="entry name" value="DNA_polymerase-Y"/>
</dbReference>
<dbReference type="GO" id="GO:0042276">
    <property type="term" value="P:error-prone translesion synthesis"/>
    <property type="evidence" value="ECO:0007669"/>
    <property type="project" value="TreeGrafter"/>
</dbReference>
<evidence type="ECO:0000256" key="1">
    <source>
        <dbReference type="ARBA" id="ARBA00004496"/>
    </source>
</evidence>
<dbReference type="GO" id="GO:0003887">
    <property type="term" value="F:DNA-directed DNA polymerase activity"/>
    <property type="evidence" value="ECO:0007669"/>
    <property type="project" value="UniProtKB-UniRule"/>
</dbReference>
<dbReference type="EC" id="2.7.7.7" evidence="16"/>
<comment type="similarity">
    <text evidence="2 16">Belongs to the DNA polymerase type-Y family.</text>
</comment>
<accession>A0A9D9IP62</accession>
<feature type="active site" evidence="16">
    <location>
        <position position="105"/>
    </location>
</feature>
<keyword evidence="12 16" id="KW-0239">DNA-directed DNA polymerase</keyword>
<evidence type="ECO:0000256" key="12">
    <source>
        <dbReference type="ARBA" id="ARBA00022932"/>
    </source>
</evidence>
<dbReference type="GO" id="GO:0006281">
    <property type="term" value="P:DNA repair"/>
    <property type="evidence" value="ECO:0007669"/>
    <property type="project" value="UniProtKB-UniRule"/>
</dbReference>
<evidence type="ECO:0000256" key="4">
    <source>
        <dbReference type="ARBA" id="ARBA00022457"/>
    </source>
</evidence>
<keyword evidence="9 16" id="KW-0479">Metal-binding</keyword>
<comment type="cofactor">
    <cofactor evidence="16">
        <name>Mg(2+)</name>
        <dbReference type="ChEBI" id="CHEBI:18420"/>
    </cofactor>
    <text evidence="16">Binds 2 magnesium ions per subunit.</text>
</comment>
<evidence type="ECO:0000256" key="16">
    <source>
        <dbReference type="HAMAP-Rule" id="MF_01113"/>
    </source>
</evidence>
<dbReference type="PROSITE" id="PS50173">
    <property type="entry name" value="UMUC"/>
    <property type="match status" value="1"/>
</dbReference>
<evidence type="ECO:0000256" key="3">
    <source>
        <dbReference type="ARBA" id="ARBA00011245"/>
    </source>
</evidence>
<dbReference type="EMBL" id="JADIMC010000043">
    <property type="protein sequence ID" value="MBO8476092.1"/>
    <property type="molecule type" value="Genomic_DNA"/>
</dbReference>
<evidence type="ECO:0000259" key="17">
    <source>
        <dbReference type="PROSITE" id="PS50173"/>
    </source>
</evidence>
<dbReference type="NCBIfam" id="NF002677">
    <property type="entry name" value="PRK02406.1"/>
    <property type="match status" value="1"/>
</dbReference>
<keyword evidence="10 16" id="KW-0227">DNA damage</keyword>
<keyword evidence="5 16" id="KW-0963">Cytoplasm</keyword>
<feature type="binding site" evidence="16">
    <location>
        <position position="10"/>
    </location>
    <ligand>
        <name>Mg(2+)</name>
        <dbReference type="ChEBI" id="CHEBI:18420"/>
    </ligand>
</feature>
<dbReference type="Pfam" id="PF00817">
    <property type="entry name" value="IMS"/>
    <property type="match status" value="1"/>
</dbReference>
<keyword evidence="6 16" id="KW-0808">Transferase</keyword>
<dbReference type="Pfam" id="PF11798">
    <property type="entry name" value="IMS_HHH"/>
    <property type="match status" value="1"/>
</dbReference>
<gene>
    <name evidence="16 18" type="primary">dinB</name>
    <name evidence="18" type="ORF">IAB88_03775</name>
</gene>
<dbReference type="GO" id="GO:0000287">
    <property type="term" value="F:magnesium ion binding"/>
    <property type="evidence" value="ECO:0007669"/>
    <property type="project" value="UniProtKB-UniRule"/>
</dbReference>
<dbReference type="FunFam" id="3.40.1170.60:FF:000001">
    <property type="entry name" value="DNA polymerase IV"/>
    <property type="match status" value="1"/>
</dbReference>
<evidence type="ECO:0000256" key="10">
    <source>
        <dbReference type="ARBA" id="ARBA00022763"/>
    </source>
</evidence>
<evidence type="ECO:0000313" key="18">
    <source>
        <dbReference type="EMBL" id="MBO8476092.1"/>
    </source>
</evidence>
<dbReference type="InterPro" id="IPR043502">
    <property type="entry name" value="DNA/RNA_pol_sf"/>
</dbReference>
<organism evidence="18 19">
    <name type="scientific">Candidatus Limisoma faecipullorum</name>
    <dbReference type="NCBI Taxonomy" id="2840854"/>
    <lineage>
        <taxon>Bacteria</taxon>
        <taxon>Pseudomonadati</taxon>
        <taxon>Bacteroidota</taxon>
        <taxon>Bacteroidia</taxon>
        <taxon>Bacteroidales</taxon>
        <taxon>Candidatus Limisoma</taxon>
    </lineage>
</organism>
<dbReference type="SUPFAM" id="SSF100879">
    <property type="entry name" value="Lesion bypass DNA polymerase (Y-family), little finger domain"/>
    <property type="match status" value="1"/>
</dbReference>
<dbReference type="SUPFAM" id="SSF56672">
    <property type="entry name" value="DNA/RNA polymerases"/>
    <property type="match status" value="1"/>
</dbReference>
<reference evidence="18" key="2">
    <citation type="journal article" date="2021" name="PeerJ">
        <title>Extensive microbial diversity within the chicken gut microbiome revealed by metagenomics and culture.</title>
        <authorList>
            <person name="Gilroy R."/>
            <person name="Ravi A."/>
            <person name="Getino M."/>
            <person name="Pursley I."/>
            <person name="Horton D.L."/>
            <person name="Alikhan N.F."/>
            <person name="Baker D."/>
            <person name="Gharbi K."/>
            <person name="Hall N."/>
            <person name="Watson M."/>
            <person name="Adriaenssens E.M."/>
            <person name="Foster-Nyarko E."/>
            <person name="Jarju S."/>
            <person name="Secka A."/>
            <person name="Antonio M."/>
            <person name="Oren A."/>
            <person name="Chaudhuri R.R."/>
            <person name="La Ragione R."/>
            <person name="Hildebrand F."/>
            <person name="Pallen M.J."/>
        </authorList>
    </citation>
    <scope>NUCLEOTIDE SEQUENCE</scope>
    <source>
        <strain evidence="18">6919</strain>
    </source>
</reference>
<comment type="caution">
    <text evidence="18">The sequence shown here is derived from an EMBL/GenBank/DDBJ whole genome shotgun (WGS) entry which is preliminary data.</text>
</comment>
<evidence type="ECO:0000256" key="2">
    <source>
        <dbReference type="ARBA" id="ARBA00010945"/>
    </source>
</evidence>
<dbReference type="InterPro" id="IPR036775">
    <property type="entry name" value="DNA_pol_Y-fam_lit_finger_sf"/>
</dbReference>
<evidence type="ECO:0000256" key="7">
    <source>
        <dbReference type="ARBA" id="ARBA00022695"/>
    </source>
</evidence>
<dbReference type="InterPro" id="IPR043128">
    <property type="entry name" value="Rev_trsase/Diguanyl_cyclase"/>
</dbReference>
<dbReference type="Gene3D" id="3.30.70.270">
    <property type="match status" value="1"/>
</dbReference>
<dbReference type="HAMAP" id="MF_01113">
    <property type="entry name" value="DNApol_IV"/>
    <property type="match status" value="1"/>
</dbReference>
<evidence type="ECO:0000256" key="6">
    <source>
        <dbReference type="ARBA" id="ARBA00022679"/>
    </source>
</evidence>
<dbReference type="Pfam" id="PF11799">
    <property type="entry name" value="IMS_C"/>
    <property type="match status" value="1"/>
</dbReference>
<evidence type="ECO:0000256" key="13">
    <source>
        <dbReference type="ARBA" id="ARBA00023125"/>
    </source>
</evidence>
<dbReference type="InterPro" id="IPR022880">
    <property type="entry name" value="DNApol_IV"/>
</dbReference>
<evidence type="ECO:0000313" key="19">
    <source>
        <dbReference type="Proteomes" id="UP000823598"/>
    </source>
</evidence>
<dbReference type="FunFam" id="1.10.150.20:FF:000019">
    <property type="entry name" value="DNA polymerase IV"/>
    <property type="match status" value="1"/>
</dbReference>
<dbReference type="PANTHER" id="PTHR11076">
    <property type="entry name" value="DNA REPAIR POLYMERASE UMUC / TRANSFERASE FAMILY MEMBER"/>
    <property type="match status" value="1"/>
</dbReference>
<keyword evidence="4 16" id="KW-0515">Mutator protein</keyword>
<proteinExistence type="inferred from homology"/>
<evidence type="ECO:0000256" key="8">
    <source>
        <dbReference type="ARBA" id="ARBA00022705"/>
    </source>
</evidence>
<evidence type="ECO:0000256" key="11">
    <source>
        <dbReference type="ARBA" id="ARBA00022842"/>
    </source>
</evidence>
<keyword evidence="13 16" id="KW-0238">DNA-binding</keyword>
<feature type="domain" description="UmuC" evidence="17">
    <location>
        <begin position="6"/>
        <end position="186"/>
    </location>
</feature>
<dbReference type="InterPro" id="IPR024728">
    <property type="entry name" value="PolY_HhH_motif"/>
</dbReference>
<dbReference type="PANTHER" id="PTHR11076:SF33">
    <property type="entry name" value="DNA POLYMERASE KAPPA"/>
    <property type="match status" value="1"/>
</dbReference>
<keyword evidence="14 16" id="KW-0234">DNA repair</keyword>
<dbReference type="CDD" id="cd03586">
    <property type="entry name" value="PolY_Pol_IV_kappa"/>
    <property type="match status" value="1"/>
</dbReference>
<name>A0A9D9IP62_9BACT</name>
<dbReference type="Gene3D" id="1.10.150.20">
    <property type="entry name" value="5' to 3' exonuclease, C-terminal subdomain"/>
    <property type="match status" value="1"/>
</dbReference>
<keyword evidence="7 16" id="KW-0548">Nucleotidyltransferase</keyword>
<feature type="binding site" evidence="16">
    <location>
        <position position="104"/>
    </location>
    <ligand>
        <name>Mg(2+)</name>
        <dbReference type="ChEBI" id="CHEBI:18420"/>
    </ligand>
</feature>
<dbReference type="Gene3D" id="3.30.1490.100">
    <property type="entry name" value="DNA polymerase, Y-family, little finger domain"/>
    <property type="match status" value="1"/>
</dbReference>
<evidence type="ECO:0000256" key="15">
    <source>
        <dbReference type="ARBA" id="ARBA00049244"/>
    </source>
</evidence>
<dbReference type="AlphaFoldDB" id="A0A9D9IP62"/>
<dbReference type="FunFam" id="3.30.1490.100:FF:000004">
    <property type="entry name" value="DNA polymerase IV"/>
    <property type="match status" value="1"/>
</dbReference>
<comment type="function">
    <text evidence="16">Poorly processive, error-prone DNA polymerase involved in untargeted mutagenesis. Copies undamaged DNA at stalled replication forks, which arise in vivo from mismatched or misaligned primer ends. These misaligned primers can be extended by PolIV. Exhibits no 3'-5' exonuclease (proofreading) activity. May be involved in translesional synthesis, in conjunction with the beta clamp from PolIII.</text>
</comment>
<dbReference type="Gene3D" id="3.40.1170.60">
    <property type="match status" value="1"/>
</dbReference>
<reference evidence="18" key="1">
    <citation type="submission" date="2020-10" db="EMBL/GenBank/DDBJ databases">
        <authorList>
            <person name="Gilroy R."/>
        </authorList>
    </citation>
    <scope>NUCLEOTIDE SEQUENCE</scope>
    <source>
        <strain evidence="18">6919</strain>
    </source>
</reference>